<evidence type="ECO:0000313" key="3">
    <source>
        <dbReference type="Proteomes" id="UP000287033"/>
    </source>
</evidence>
<organism evidence="2 3">
    <name type="scientific">Chiloscyllium punctatum</name>
    <name type="common">Brownbanded bambooshark</name>
    <name type="synonym">Hemiscyllium punctatum</name>
    <dbReference type="NCBI Taxonomy" id="137246"/>
    <lineage>
        <taxon>Eukaryota</taxon>
        <taxon>Metazoa</taxon>
        <taxon>Chordata</taxon>
        <taxon>Craniata</taxon>
        <taxon>Vertebrata</taxon>
        <taxon>Chondrichthyes</taxon>
        <taxon>Elasmobranchii</taxon>
        <taxon>Galeomorphii</taxon>
        <taxon>Galeoidea</taxon>
        <taxon>Orectolobiformes</taxon>
        <taxon>Hemiscylliidae</taxon>
        <taxon>Chiloscyllium</taxon>
    </lineage>
</organism>
<gene>
    <name evidence="2" type="ORF">chiPu_0014077</name>
</gene>
<dbReference type="Proteomes" id="UP000287033">
    <property type="component" value="Unassembled WGS sequence"/>
</dbReference>
<comment type="caution">
    <text evidence="2">The sequence shown here is derived from an EMBL/GenBank/DDBJ whole genome shotgun (WGS) entry which is preliminary data.</text>
</comment>
<accession>A0A401SYW1</accession>
<sequence length="66" mass="7566">MIPERGCDPHRSSQSQRHRQRQSKTFSRLLPFGPGAGDCLLQEAERHSAASEERCWRGEEETCLIL</sequence>
<proteinExistence type="predicted"/>
<evidence type="ECO:0000256" key="1">
    <source>
        <dbReference type="SAM" id="MobiDB-lite"/>
    </source>
</evidence>
<feature type="region of interest" description="Disordered" evidence="1">
    <location>
        <begin position="1"/>
        <end position="27"/>
    </location>
</feature>
<keyword evidence="3" id="KW-1185">Reference proteome</keyword>
<name>A0A401SYW1_CHIPU</name>
<dbReference type="AlphaFoldDB" id="A0A401SYW1"/>
<dbReference type="EMBL" id="BEZZ01000720">
    <property type="protein sequence ID" value="GCC35591.1"/>
    <property type="molecule type" value="Genomic_DNA"/>
</dbReference>
<reference evidence="2 3" key="1">
    <citation type="journal article" date="2018" name="Nat. Ecol. Evol.">
        <title>Shark genomes provide insights into elasmobranch evolution and the origin of vertebrates.</title>
        <authorList>
            <person name="Hara Y"/>
            <person name="Yamaguchi K"/>
            <person name="Onimaru K"/>
            <person name="Kadota M"/>
            <person name="Koyanagi M"/>
            <person name="Keeley SD"/>
            <person name="Tatsumi K"/>
            <person name="Tanaka K"/>
            <person name="Motone F"/>
            <person name="Kageyama Y"/>
            <person name="Nozu R"/>
            <person name="Adachi N"/>
            <person name="Nishimura O"/>
            <person name="Nakagawa R"/>
            <person name="Tanegashima C"/>
            <person name="Kiyatake I"/>
            <person name="Matsumoto R"/>
            <person name="Murakumo K"/>
            <person name="Nishida K"/>
            <person name="Terakita A"/>
            <person name="Kuratani S"/>
            <person name="Sato K"/>
            <person name="Hyodo S Kuraku.S."/>
        </authorList>
    </citation>
    <scope>NUCLEOTIDE SEQUENCE [LARGE SCALE GENOMIC DNA]</scope>
</reference>
<evidence type="ECO:0000313" key="2">
    <source>
        <dbReference type="EMBL" id="GCC35591.1"/>
    </source>
</evidence>
<protein>
    <submittedName>
        <fullName evidence="2">Uncharacterized protein</fullName>
    </submittedName>
</protein>
<feature type="compositionally biased region" description="Basic and acidic residues" evidence="1">
    <location>
        <begin position="1"/>
        <end position="11"/>
    </location>
</feature>